<comment type="caution">
    <text evidence="2">The sequence shown here is derived from an EMBL/GenBank/DDBJ whole genome shotgun (WGS) entry which is preliminary data.</text>
</comment>
<dbReference type="Proteomes" id="UP000320235">
    <property type="component" value="Unassembled WGS sequence"/>
</dbReference>
<organism evidence="2 3">
    <name type="scientific">Microbacterium kyungheense</name>
    <dbReference type="NCBI Taxonomy" id="1263636"/>
    <lineage>
        <taxon>Bacteria</taxon>
        <taxon>Bacillati</taxon>
        <taxon>Actinomycetota</taxon>
        <taxon>Actinomycetes</taxon>
        <taxon>Micrococcales</taxon>
        <taxon>Microbacteriaceae</taxon>
        <taxon>Microbacterium</taxon>
    </lineage>
</organism>
<name>A0A543FK67_9MICO</name>
<accession>A0A543FK67</accession>
<protein>
    <submittedName>
        <fullName evidence="2">Polysaccharide pyruvyl transferase WcaK-like protein</fullName>
    </submittedName>
</protein>
<dbReference type="RefSeq" id="WP_141892596.1">
    <property type="nucleotide sequence ID" value="NZ_BAABLH010000001.1"/>
</dbReference>
<proteinExistence type="predicted"/>
<dbReference type="GO" id="GO:0016740">
    <property type="term" value="F:transferase activity"/>
    <property type="evidence" value="ECO:0007669"/>
    <property type="project" value="UniProtKB-KW"/>
</dbReference>
<keyword evidence="3" id="KW-1185">Reference proteome</keyword>
<keyword evidence="2" id="KW-0808">Transferase</keyword>
<evidence type="ECO:0000259" key="1">
    <source>
        <dbReference type="Pfam" id="PF04230"/>
    </source>
</evidence>
<reference evidence="2 3" key="1">
    <citation type="submission" date="2019-06" db="EMBL/GenBank/DDBJ databases">
        <title>Sequencing the genomes of 1000 actinobacteria strains.</title>
        <authorList>
            <person name="Klenk H.-P."/>
        </authorList>
    </citation>
    <scope>NUCLEOTIDE SEQUENCE [LARGE SCALE GENOMIC DNA]</scope>
    <source>
        <strain evidence="2 3">DSM 105492</strain>
    </source>
</reference>
<evidence type="ECO:0000313" key="3">
    <source>
        <dbReference type="Proteomes" id="UP000320235"/>
    </source>
</evidence>
<dbReference type="InterPro" id="IPR007345">
    <property type="entry name" value="Polysacch_pyruvyl_Trfase"/>
</dbReference>
<dbReference type="OrthoDB" id="477186at2"/>
<gene>
    <name evidence="2" type="ORF">FB391_0381</name>
</gene>
<evidence type="ECO:0000313" key="2">
    <source>
        <dbReference type="EMBL" id="TQM34094.1"/>
    </source>
</evidence>
<dbReference type="Pfam" id="PF04230">
    <property type="entry name" value="PS_pyruv_trans"/>
    <property type="match status" value="1"/>
</dbReference>
<dbReference type="EMBL" id="VFPE01000001">
    <property type="protein sequence ID" value="TQM34094.1"/>
    <property type="molecule type" value="Genomic_DNA"/>
</dbReference>
<dbReference type="AlphaFoldDB" id="A0A543FK67"/>
<feature type="domain" description="Polysaccharide pyruvyl transferase" evidence="1">
    <location>
        <begin position="25"/>
        <end position="281"/>
    </location>
</feature>
<sequence length="362" mass="40000">MRKRSQPADHHPRSVYTILTGQYDNLGDSILRRAMVSQLARLGDWHVFIGRAPEDYVAALDLNDRTRVYRSRFRWLIAATRGMARRSSAVFVANPGEISSSWHEFLIGLTAVWLLAIGRFRANPGIRVGIGARDRQRPLSLGHELACRLARINIWRDQQSRDLFGRGHVAPDWAFALPASNAGEPRSFVALCYRADKPLPSPTALGAVQAWAADRGYQLVVVSQVRRDVEANRRLASSLGALHVGGTDRPLEQLEQDVRAMYARSVIVLGNRVHGLILGMVEGAAPGALLGHADMKTGRTLRAAGFDLAAIPGEADERELAIYLDHVLESRRELAPKMRAARDELTRIASQLSLHHSASPVD</sequence>